<keyword evidence="3" id="KW-0418">Kinase</keyword>
<dbReference type="Pfam" id="PF00072">
    <property type="entry name" value="Response_reg"/>
    <property type="match status" value="1"/>
</dbReference>
<evidence type="ECO:0000259" key="2">
    <source>
        <dbReference type="PROSITE" id="PS50110"/>
    </source>
</evidence>
<dbReference type="PATRIC" id="fig|1300343.5.peg.370"/>
<dbReference type="PANTHER" id="PTHR44520:SF2">
    <property type="entry name" value="RESPONSE REGULATOR RCP1"/>
    <property type="match status" value="1"/>
</dbReference>
<dbReference type="InterPro" id="IPR001789">
    <property type="entry name" value="Sig_transdc_resp-reg_receiver"/>
</dbReference>
<dbReference type="OrthoDB" id="673128at2"/>
<dbReference type="InterPro" id="IPR011006">
    <property type="entry name" value="CheY-like_superfamily"/>
</dbReference>
<comment type="caution">
    <text evidence="3">The sequence shown here is derived from an EMBL/GenBank/DDBJ whole genome shotgun (WGS) entry which is preliminary data.</text>
</comment>
<dbReference type="InterPro" id="IPR052893">
    <property type="entry name" value="TCS_response_regulator"/>
</dbReference>
<feature type="modified residue" description="4-aspartylphosphate" evidence="1">
    <location>
        <position position="63"/>
    </location>
</feature>
<name>A0A0A2GVX8_9FLAO</name>
<dbReference type="Gene3D" id="3.40.50.2300">
    <property type="match status" value="1"/>
</dbReference>
<accession>A0A0A2GVX8</accession>
<dbReference type="SUPFAM" id="SSF52172">
    <property type="entry name" value="CheY-like"/>
    <property type="match status" value="1"/>
</dbReference>
<keyword evidence="1" id="KW-0597">Phosphoprotein</keyword>
<dbReference type="KEGG" id="ddo:I597_0367"/>
<evidence type="ECO:0000313" key="3">
    <source>
        <dbReference type="EMBL" id="KGO06703.1"/>
    </source>
</evidence>
<evidence type="ECO:0000256" key="1">
    <source>
        <dbReference type="PROSITE-ProRule" id="PRU00169"/>
    </source>
</evidence>
<dbReference type="GO" id="GO:0016301">
    <property type="term" value="F:kinase activity"/>
    <property type="evidence" value="ECO:0007669"/>
    <property type="project" value="UniProtKB-KW"/>
</dbReference>
<dbReference type="RefSeq" id="WP_035325862.1">
    <property type="nucleotide sequence ID" value="NZ_CP015125.1"/>
</dbReference>
<dbReference type="AlphaFoldDB" id="A0A0A2GVX8"/>
<gene>
    <name evidence="3" type="ORF">NV36_07500</name>
</gene>
<protein>
    <submittedName>
        <fullName evidence="3">Histidine kinase</fullName>
    </submittedName>
</protein>
<sequence length="139" mass="16024">MQPLREILLIDDSESDNFVHSRVIKKAKVTAKVTIKYSGEEGLDYLKTLIDEDYPKPDLIFLDINMPGMDGFEFLEHYEKLEINQKAGVVIAMLTTSTSPVDKQKAEKYPLLCHFDNKPLTKESLMKILREQFPGRFDD</sequence>
<proteinExistence type="predicted"/>
<evidence type="ECO:0000313" key="4">
    <source>
        <dbReference type="Proteomes" id="UP000030140"/>
    </source>
</evidence>
<dbReference type="SMART" id="SM00448">
    <property type="entry name" value="REC"/>
    <property type="match status" value="1"/>
</dbReference>
<feature type="domain" description="Response regulatory" evidence="2">
    <location>
        <begin position="6"/>
        <end position="133"/>
    </location>
</feature>
<dbReference type="Proteomes" id="UP000030140">
    <property type="component" value="Unassembled WGS sequence"/>
</dbReference>
<dbReference type="EMBL" id="JSAQ01000001">
    <property type="protein sequence ID" value="KGO06703.1"/>
    <property type="molecule type" value="Genomic_DNA"/>
</dbReference>
<organism evidence="3 4">
    <name type="scientific">Dokdonia donghaensis DSW-1</name>
    <dbReference type="NCBI Taxonomy" id="1300343"/>
    <lineage>
        <taxon>Bacteria</taxon>
        <taxon>Pseudomonadati</taxon>
        <taxon>Bacteroidota</taxon>
        <taxon>Flavobacteriia</taxon>
        <taxon>Flavobacteriales</taxon>
        <taxon>Flavobacteriaceae</taxon>
        <taxon>Dokdonia</taxon>
    </lineage>
</organism>
<dbReference type="PANTHER" id="PTHR44520">
    <property type="entry name" value="RESPONSE REGULATOR RCP1-RELATED"/>
    <property type="match status" value="1"/>
</dbReference>
<reference evidence="3 4" key="1">
    <citation type="submission" date="2014-10" db="EMBL/GenBank/DDBJ databases">
        <title>Draft genome sequence of the proteorhodopsin-containing marine bacterium Dokdonia donghaensis.</title>
        <authorList>
            <person name="Gomez-Consarnau L."/>
            <person name="Gonzalez J.M."/>
            <person name="Riedel T."/>
            <person name="Jaenicke S."/>
            <person name="Wagner-Doebler I."/>
            <person name="Fuhrman J.A."/>
        </authorList>
    </citation>
    <scope>NUCLEOTIDE SEQUENCE [LARGE SCALE GENOMIC DNA]</scope>
    <source>
        <strain evidence="3 4">DSW-1</strain>
    </source>
</reference>
<dbReference type="GO" id="GO:0000160">
    <property type="term" value="P:phosphorelay signal transduction system"/>
    <property type="evidence" value="ECO:0007669"/>
    <property type="project" value="InterPro"/>
</dbReference>
<keyword evidence="3" id="KW-0808">Transferase</keyword>
<dbReference type="PROSITE" id="PS50110">
    <property type="entry name" value="RESPONSE_REGULATORY"/>
    <property type="match status" value="1"/>
</dbReference>
<keyword evidence="4" id="KW-1185">Reference proteome</keyword>